<dbReference type="PROSITE" id="PS00018">
    <property type="entry name" value="EF_HAND_1"/>
    <property type="match status" value="3"/>
</dbReference>
<dbReference type="STRING" id="10195.A0A3M7PMJ0"/>
<evidence type="ECO:0000259" key="3">
    <source>
        <dbReference type="PROSITE" id="PS50222"/>
    </source>
</evidence>
<dbReference type="PROSITE" id="PS50222">
    <property type="entry name" value="EF_HAND_2"/>
    <property type="match status" value="4"/>
</dbReference>
<feature type="domain" description="EF-hand" evidence="3">
    <location>
        <begin position="1"/>
        <end position="22"/>
    </location>
</feature>
<gene>
    <name evidence="4" type="ORF">BpHYR1_038943</name>
</gene>
<keyword evidence="1" id="KW-0677">Repeat</keyword>
<dbReference type="OrthoDB" id="26525at2759"/>
<dbReference type="AlphaFoldDB" id="A0A3M7PMJ0"/>
<reference evidence="4 5" key="1">
    <citation type="journal article" date="2018" name="Sci. Rep.">
        <title>Genomic signatures of local adaptation to the degree of environmental predictability in rotifers.</title>
        <authorList>
            <person name="Franch-Gras L."/>
            <person name="Hahn C."/>
            <person name="Garcia-Roger E.M."/>
            <person name="Carmona M.J."/>
            <person name="Serra M."/>
            <person name="Gomez A."/>
        </authorList>
    </citation>
    <scope>NUCLEOTIDE SEQUENCE [LARGE SCALE GENOMIC DNA]</scope>
    <source>
        <strain evidence="4">HYR1</strain>
    </source>
</reference>
<dbReference type="InterPro" id="IPR002048">
    <property type="entry name" value="EF_hand_dom"/>
</dbReference>
<evidence type="ECO:0000256" key="1">
    <source>
        <dbReference type="ARBA" id="ARBA00022737"/>
    </source>
</evidence>
<comment type="caution">
    <text evidence="4">The sequence shown here is derived from an EMBL/GenBank/DDBJ whole genome shotgun (WGS) entry which is preliminary data.</text>
</comment>
<dbReference type="GO" id="GO:0005509">
    <property type="term" value="F:calcium ion binding"/>
    <property type="evidence" value="ECO:0007669"/>
    <property type="project" value="InterPro"/>
</dbReference>
<dbReference type="InterPro" id="IPR050230">
    <property type="entry name" value="CALM/Myosin/TropC-like"/>
</dbReference>
<evidence type="ECO:0000313" key="5">
    <source>
        <dbReference type="Proteomes" id="UP000276133"/>
    </source>
</evidence>
<feature type="domain" description="EF-hand" evidence="3">
    <location>
        <begin position="23"/>
        <end position="58"/>
    </location>
</feature>
<dbReference type="EMBL" id="REGN01009978">
    <property type="protein sequence ID" value="RMZ99974.1"/>
    <property type="molecule type" value="Genomic_DNA"/>
</dbReference>
<dbReference type="SUPFAM" id="SSF47473">
    <property type="entry name" value="EF-hand"/>
    <property type="match status" value="1"/>
</dbReference>
<feature type="domain" description="EF-hand" evidence="3">
    <location>
        <begin position="99"/>
        <end position="133"/>
    </location>
</feature>
<name>A0A3M7PMJ0_BRAPC</name>
<protein>
    <submittedName>
        <fullName evidence="4">Calmodulin</fullName>
    </submittedName>
</protein>
<dbReference type="PANTHER" id="PTHR23048">
    <property type="entry name" value="MYOSIN LIGHT CHAIN 1, 3"/>
    <property type="match status" value="1"/>
</dbReference>
<dbReference type="FunFam" id="1.10.238.10:FF:000001">
    <property type="entry name" value="Calmodulin 1"/>
    <property type="match status" value="1"/>
</dbReference>
<dbReference type="GO" id="GO:0016460">
    <property type="term" value="C:myosin II complex"/>
    <property type="evidence" value="ECO:0007669"/>
    <property type="project" value="TreeGrafter"/>
</dbReference>
<keyword evidence="5" id="KW-1185">Reference proteome</keyword>
<dbReference type="Proteomes" id="UP000276133">
    <property type="component" value="Unassembled WGS sequence"/>
</dbReference>
<organism evidence="4 5">
    <name type="scientific">Brachionus plicatilis</name>
    <name type="common">Marine rotifer</name>
    <name type="synonym">Brachionus muelleri</name>
    <dbReference type="NCBI Taxonomy" id="10195"/>
    <lineage>
        <taxon>Eukaryota</taxon>
        <taxon>Metazoa</taxon>
        <taxon>Spiralia</taxon>
        <taxon>Gnathifera</taxon>
        <taxon>Rotifera</taxon>
        <taxon>Eurotatoria</taxon>
        <taxon>Monogononta</taxon>
        <taxon>Pseudotrocha</taxon>
        <taxon>Ploima</taxon>
        <taxon>Brachionidae</taxon>
        <taxon>Brachionus</taxon>
    </lineage>
</organism>
<sequence length="133" mass="15092">KNGDSKITLDEFGDVIKSLGLDPSKDQLATLMKEIDLDGSGTVDFNEFAIWMSIKMSPDKYSDKSLDLENTFKIFDENGDHFITADELKNVMKKLGQTLSDEEINLMITEADTDGDKQVNYKEFVQLMRKLDL</sequence>
<dbReference type="InterPro" id="IPR018247">
    <property type="entry name" value="EF_Hand_1_Ca_BS"/>
</dbReference>
<evidence type="ECO:0000256" key="2">
    <source>
        <dbReference type="ARBA" id="ARBA00022837"/>
    </source>
</evidence>
<feature type="non-terminal residue" evidence="4">
    <location>
        <position position="1"/>
    </location>
</feature>
<dbReference type="PANTHER" id="PTHR23048:SF0">
    <property type="entry name" value="CALMODULIN LIKE 3"/>
    <property type="match status" value="1"/>
</dbReference>
<accession>A0A3M7PMJ0</accession>
<evidence type="ECO:0000313" key="4">
    <source>
        <dbReference type="EMBL" id="RMZ99974.1"/>
    </source>
</evidence>
<dbReference type="InterPro" id="IPR011992">
    <property type="entry name" value="EF-hand-dom_pair"/>
</dbReference>
<dbReference type="CDD" id="cd00051">
    <property type="entry name" value="EFh"/>
    <property type="match status" value="2"/>
</dbReference>
<dbReference type="SMART" id="SM00054">
    <property type="entry name" value="EFh"/>
    <property type="match status" value="3"/>
</dbReference>
<dbReference type="Pfam" id="PF13499">
    <property type="entry name" value="EF-hand_7"/>
    <property type="match status" value="2"/>
</dbReference>
<keyword evidence="2" id="KW-0106">Calcium</keyword>
<dbReference type="Gene3D" id="1.10.238.10">
    <property type="entry name" value="EF-hand"/>
    <property type="match status" value="2"/>
</dbReference>
<proteinExistence type="predicted"/>
<feature type="domain" description="EF-hand" evidence="3">
    <location>
        <begin position="63"/>
        <end position="98"/>
    </location>
</feature>